<comment type="caution">
    <text evidence="16">The sequence shown here is derived from an EMBL/GenBank/DDBJ whole genome shotgun (WGS) entry which is preliminary data.</text>
</comment>
<dbReference type="EC" id="2.7.1.26" evidence="14"/>
<dbReference type="SUPFAM" id="SSF52374">
    <property type="entry name" value="Nucleotidylyl transferase"/>
    <property type="match status" value="1"/>
</dbReference>
<dbReference type="CDD" id="cd02064">
    <property type="entry name" value="FAD_synthetase_N"/>
    <property type="match status" value="1"/>
</dbReference>
<dbReference type="NCBIfam" id="TIGR00083">
    <property type="entry name" value="ribF"/>
    <property type="match status" value="1"/>
</dbReference>
<evidence type="ECO:0000256" key="4">
    <source>
        <dbReference type="ARBA" id="ARBA00022643"/>
    </source>
</evidence>
<dbReference type="NCBIfam" id="NF004160">
    <property type="entry name" value="PRK05627.1-3"/>
    <property type="match status" value="1"/>
</dbReference>
<evidence type="ECO:0000256" key="11">
    <source>
        <dbReference type="ARBA" id="ARBA00023268"/>
    </source>
</evidence>
<dbReference type="GO" id="GO:0009398">
    <property type="term" value="P:FMN biosynthetic process"/>
    <property type="evidence" value="ECO:0007669"/>
    <property type="project" value="UniProtKB-UniRule"/>
</dbReference>
<dbReference type="GO" id="GO:0006747">
    <property type="term" value="P:FAD biosynthetic process"/>
    <property type="evidence" value="ECO:0007669"/>
    <property type="project" value="UniProtKB-UniRule"/>
</dbReference>
<evidence type="ECO:0000256" key="5">
    <source>
        <dbReference type="ARBA" id="ARBA00022679"/>
    </source>
</evidence>
<evidence type="ECO:0000256" key="6">
    <source>
        <dbReference type="ARBA" id="ARBA00022695"/>
    </source>
</evidence>
<evidence type="ECO:0000256" key="14">
    <source>
        <dbReference type="PIRNR" id="PIRNR004491"/>
    </source>
</evidence>
<dbReference type="NCBIfam" id="NF004162">
    <property type="entry name" value="PRK05627.1-5"/>
    <property type="match status" value="1"/>
</dbReference>
<dbReference type="EC" id="2.7.7.2" evidence="14"/>
<dbReference type="GO" id="GO:0003919">
    <property type="term" value="F:FMN adenylyltransferase activity"/>
    <property type="evidence" value="ECO:0007669"/>
    <property type="project" value="UniProtKB-UniRule"/>
</dbReference>
<evidence type="ECO:0000256" key="10">
    <source>
        <dbReference type="ARBA" id="ARBA00022840"/>
    </source>
</evidence>
<dbReference type="PANTHER" id="PTHR22749">
    <property type="entry name" value="RIBOFLAVIN KINASE/FMN ADENYLYLTRANSFERASE"/>
    <property type="match status" value="1"/>
</dbReference>
<keyword evidence="5 14" id="KW-0808">Transferase</keyword>
<keyword evidence="6 14" id="KW-0548">Nucleotidyltransferase</keyword>
<dbReference type="SMART" id="SM00904">
    <property type="entry name" value="Flavokinase"/>
    <property type="match status" value="1"/>
</dbReference>
<dbReference type="InterPro" id="IPR015864">
    <property type="entry name" value="FAD_synthase"/>
</dbReference>
<proteinExistence type="inferred from homology"/>
<dbReference type="InterPro" id="IPR023468">
    <property type="entry name" value="Riboflavin_kinase"/>
</dbReference>
<dbReference type="FunFam" id="3.40.50.620:FF:000021">
    <property type="entry name" value="Riboflavin biosynthesis protein"/>
    <property type="match status" value="1"/>
</dbReference>
<keyword evidence="7 14" id="KW-0547">Nucleotide-binding</keyword>
<feature type="domain" description="Riboflavin kinase" evidence="15">
    <location>
        <begin position="178"/>
        <end position="305"/>
    </location>
</feature>
<evidence type="ECO:0000256" key="12">
    <source>
        <dbReference type="ARBA" id="ARBA00047880"/>
    </source>
</evidence>
<evidence type="ECO:0000313" key="16">
    <source>
        <dbReference type="EMBL" id="MBO8462848.1"/>
    </source>
</evidence>
<dbReference type="PANTHER" id="PTHR22749:SF6">
    <property type="entry name" value="RIBOFLAVIN KINASE"/>
    <property type="match status" value="1"/>
</dbReference>
<evidence type="ECO:0000256" key="3">
    <source>
        <dbReference type="ARBA" id="ARBA00022630"/>
    </source>
</evidence>
<dbReference type="GO" id="GO:0005524">
    <property type="term" value="F:ATP binding"/>
    <property type="evidence" value="ECO:0007669"/>
    <property type="project" value="UniProtKB-UniRule"/>
</dbReference>
<dbReference type="Gene3D" id="3.40.50.620">
    <property type="entry name" value="HUPs"/>
    <property type="match status" value="1"/>
</dbReference>
<dbReference type="Pfam" id="PF06574">
    <property type="entry name" value="FAD_syn"/>
    <property type="match status" value="1"/>
</dbReference>
<keyword evidence="9 14" id="KW-0274">FAD</keyword>
<dbReference type="EMBL" id="JADIML010000081">
    <property type="protein sequence ID" value="MBO8462848.1"/>
    <property type="molecule type" value="Genomic_DNA"/>
</dbReference>
<dbReference type="Proteomes" id="UP000823618">
    <property type="component" value="Unassembled WGS sequence"/>
</dbReference>
<comment type="pathway">
    <text evidence="2 14">Cofactor biosynthesis; FMN biosynthesis; FMN from riboflavin (ATP route): step 1/1.</text>
</comment>
<comment type="pathway">
    <text evidence="1 14">Cofactor biosynthesis; FAD biosynthesis; FAD from FMN: step 1/1.</text>
</comment>
<name>A0A9D9HZ60_9FIRM</name>
<evidence type="ECO:0000259" key="15">
    <source>
        <dbReference type="SMART" id="SM00904"/>
    </source>
</evidence>
<evidence type="ECO:0000256" key="7">
    <source>
        <dbReference type="ARBA" id="ARBA00022741"/>
    </source>
</evidence>
<keyword evidence="3 14" id="KW-0285">Flavoprotein</keyword>
<dbReference type="Gene3D" id="2.40.30.30">
    <property type="entry name" value="Riboflavin kinase-like"/>
    <property type="match status" value="1"/>
</dbReference>
<dbReference type="InterPro" id="IPR015865">
    <property type="entry name" value="Riboflavin_kinase_bac/euk"/>
</dbReference>
<evidence type="ECO:0000256" key="1">
    <source>
        <dbReference type="ARBA" id="ARBA00004726"/>
    </source>
</evidence>
<gene>
    <name evidence="16" type="ORF">IAC13_02825</name>
</gene>
<dbReference type="SUPFAM" id="SSF82114">
    <property type="entry name" value="Riboflavin kinase-like"/>
    <property type="match status" value="1"/>
</dbReference>
<dbReference type="GO" id="GO:0009231">
    <property type="term" value="P:riboflavin biosynthetic process"/>
    <property type="evidence" value="ECO:0007669"/>
    <property type="project" value="InterPro"/>
</dbReference>
<reference evidence="16" key="2">
    <citation type="journal article" date="2021" name="PeerJ">
        <title>Extensive microbial diversity within the chicken gut microbiome revealed by metagenomics and culture.</title>
        <authorList>
            <person name="Gilroy R."/>
            <person name="Ravi A."/>
            <person name="Getino M."/>
            <person name="Pursley I."/>
            <person name="Horton D.L."/>
            <person name="Alikhan N.F."/>
            <person name="Baker D."/>
            <person name="Gharbi K."/>
            <person name="Hall N."/>
            <person name="Watson M."/>
            <person name="Adriaenssens E.M."/>
            <person name="Foster-Nyarko E."/>
            <person name="Jarju S."/>
            <person name="Secka A."/>
            <person name="Antonio M."/>
            <person name="Oren A."/>
            <person name="Chaudhuri R.R."/>
            <person name="La Ragione R."/>
            <person name="Hildebrand F."/>
            <person name="Pallen M.J."/>
        </authorList>
    </citation>
    <scope>NUCLEOTIDE SEQUENCE</scope>
    <source>
        <strain evidence="16">E3-2379</strain>
    </source>
</reference>
<comment type="similarity">
    <text evidence="14">Belongs to the ribF family.</text>
</comment>
<dbReference type="AlphaFoldDB" id="A0A9D9HZ60"/>
<keyword evidence="10 14" id="KW-0067">ATP-binding</keyword>
<reference evidence="16" key="1">
    <citation type="submission" date="2020-10" db="EMBL/GenBank/DDBJ databases">
        <authorList>
            <person name="Gilroy R."/>
        </authorList>
    </citation>
    <scope>NUCLEOTIDE SEQUENCE</scope>
    <source>
        <strain evidence="16">E3-2379</strain>
    </source>
</reference>
<dbReference type="InterPro" id="IPR023465">
    <property type="entry name" value="Riboflavin_kinase_dom_sf"/>
</dbReference>
<dbReference type="PIRSF" id="PIRSF004491">
    <property type="entry name" value="FAD_Synth"/>
    <property type="match status" value="1"/>
</dbReference>
<evidence type="ECO:0000256" key="2">
    <source>
        <dbReference type="ARBA" id="ARBA00005201"/>
    </source>
</evidence>
<dbReference type="InterPro" id="IPR002606">
    <property type="entry name" value="Riboflavin_kinase_bac"/>
</dbReference>
<evidence type="ECO:0000256" key="13">
    <source>
        <dbReference type="ARBA" id="ARBA00049494"/>
    </source>
</evidence>
<accession>A0A9D9HZ60</accession>
<protein>
    <recommendedName>
        <fullName evidence="14">Riboflavin biosynthesis protein</fullName>
    </recommendedName>
    <domain>
        <recommendedName>
            <fullName evidence="14">Riboflavin kinase</fullName>
            <ecNumber evidence="14">2.7.1.26</ecNumber>
        </recommendedName>
        <alternativeName>
            <fullName evidence="14">Flavokinase</fullName>
        </alternativeName>
    </domain>
    <domain>
        <recommendedName>
            <fullName evidence="14">FMN adenylyltransferase</fullName>
            <ecNumber evidence="14">2.7.7.2</ecNumber>
        </recommendedName>
        <alternativeName>
            <fullName evidence="14">FAD pyrophosphorylase</fullName>
        </alternativeName>
        <alternativeName>
            <fullName evidence="14">FAD synthase</fullName>
        </alternativeName>
    </domain>
</protein>
<evidence type="ECO:0000256" key="8">
    <source>
        <dbReference type="ARBA" id="ARBA00022777"/>
    </source>
</evidence>
<keyword evidence="4 14" id="KW-0288">FMN</keyword>
<keyword evidence="8 14" id="KW-0418">Kinase</keyword>
<dbReference type="GO" id="GO:0008531">
    <property type="term" value="F:riboflavin kinase activity"/>
    <property type="evidence" value="ECO:0007669"/>
    <property type="project" value="UniProtKB-UniRule"/>
</dbReference>
<evidence type="ECO:0000256" key="9">
    <source>
        <dbReference type="ARBA" id="ARBA00022827"/>
    </source>
</evidence>
<evidence type="ECO:0000313" key="17">
    <source>
        <dbReference type="Proteomes" id="UP000823618"/>
    </source>
</evidence>
<comment type="catalytic activity">
    <reaction evidence="13 14">
        <text>FMN + ATP + H(+) = FAD + diphosphate</text>
        <dbReference type="Rhea" id="RHEA:17237"/>
        <dbReference type="ChEBI" id="CHEBI:15378"/>
        <dbReference type="ChEBI" id="CHEBI:30616"/>
        <dbReference type="ChEBI" id="CHEBI:33019"/>
        <dbReference type="ChEBI" id="CHEBI:57692"/>
        <dbReference type="ChEBI" id="CHEBI:58210"/>
        <dbReference type="EC" id="2.7.7.2"/>
    </reaction>
</comment>
<dbReference type="Pfam" id="PF01687">
    <property type="entry name" value="Flavokinase"/>
    <property type="match status" value="1"/>
</dbReference>
<organism evidence="16 17">
    <name type="scientific">Candidatus Scybalomonas excrementavium</name>
    <dbReference type="NCBI Taxonomy" id="2840943"/>
    <lineage>
        <taxon>Bacteria</taxon>
        <taxon>Bacillati</taxon>
        <taxon>Bacillota</taxon>
        <taxon>Clostridia</taxon>
        <taxon>Lachnospirales</taxon>
        <taxon>Lachnospiraceae</taxon>
        <taxon>Lachnospiraceae incertae sedis</taxon>
        <taxon>Candidatus Scybalomonas</taxon>
    </lineage>
</organism>
<sequence>MEYIANKVDFQYKNTAVALGKFEGLHRGHQLLFQELKRFGNTGMKSVVFTFDISPKQFISGETSHVIYTKEERNFLLDKIGMDVVISYPFQELRSLSPEEFVKNILVDRLDAKAIVVGEDFCFGYQRAGNVQLLKKLSEIYGYELKVIKRLQYKEDYISSSRIRKALLDGDLTLANQMLGYPYTFVGTVCHGRRIGHTIGIPTANIIPDENKYLPTHGVYVAQVQVEDEEKQYYGICNIGVKPTIEQGLCPSVETYMFDFQKDIYGKGIVVSLLQFVRPERKFKSVEELATQIYQDAAFGKKYVQK</sequence>
<keyword evidence="11" id="KW-0511">Multifunctional enzyme</keyword>
<comment type="catalytic activity">
    <reaction evidence="12 14">
        <text>riboflavin + ATP = FMN + ADP + H(+)</text>
        <dbReference type="Rhea" id="RHEA:14357"/>
        <dbReference type="ChEBI" id="CHEBI:15378"/>
        <dbReference type="ChEBI" id="CHEBI:30616"/>
        <dbReference type="ChEBI" id="CHEBI:57986"/>
        <dbReference type="ChEBI" id="CHEBI:58210"/>
        <dbReference type="ChEBI" id="CHEBI:456216"/>
        <dbReference type="EC" id="2.7.1.26"/>
    </reaction>
</comment>
<dbReference type="InterPro" id="IPR014729">
    <property type="entry name" value="Rossmann-like_a/b/a_fold"/>
</dbReference>